<dbReference type="EMBL" id="HBUF01657263">
    <property type="protein sequence ID" value="CAG6788019.1"/>
    <property type="molecule type" value="Transcribed_RNA"/>
</dbReference>
<name>A0A8D9BMD4_9HEMI</name>
<sequence>MHYAEKIPAVDGLEPKNPSEFLFQAARTRCRKLVSSGTRRARSKSSTKTSRGPNSLGQTAKKLLSDKFGSDKVIYKHWKEIDDTDLALTIKVIVYRAKPFISSIK</sequence>
<dbReference type="AlphaFoldDB" id="A0A8D9BMD4"/>
<organism evidence="2">
    <name type="scientific">Cacopsylla melanoneura</name>
    <dbReference type="NCBI Taxonomy" id="428564"/>
    <lineage>
        <taxon>Eukaryota</taxon>
        <taxon>Metazoa</taxon>
        <taxon>Ecdysozoa</taxon>
        <taxon>Arthropoda</taxon>
        <taxon>Hexapoda</taxon>
        <taxon>Insecta</taxon>
        <taxon>Pterygota</taxon>
        <taxon>Neoptera</taxon>
        <taxon>Paraneoptera</taxon>
        <taxon>Hemiptera</taxon>
        <taxon>Sternorrhyncha</taxon>
        <taxon>Psylloidea</taxon>
        <taxon>Psyllidae</taxon>
        <taxon>Psyllinae</taxon>
        <taxon>Cacopsylla</taxon>
    </lineage>
</organism>
<dbReference type="EMBL" id="HBUF01657262">
    <property type="protein sequence ID" value="CAG6788018.1"/>
    <property type="molecule type" value="Transcribed_RNA"/>
</dbReference>
<feature type="region of interest" description="Disordered" evidence="1">
    <location>
        <begin position="33"/>
        <end position="58"/>
    </location>
</feature>
<evidence type="ECO:0000256" key="1">
    <source>
        <dbReference type="SAM" id="MobiDB-lite"/>
    </source>
</evidence>
<evidence type="ECO:0000313" key="2">
    <source>
        <dbReference type="EMBL" id="CAG6788018.1"/>
    </source>
</evidence>
<protein>
    <submittedName>
        <fullName evidence="2">Uncharacterized protein</fullName>
    </submittedName>
</protein>
<reference evidence="2" key="1">
    <citation type="submission" date="2021-05" db="EMBL/GenBank/DDBJ databases">
        <authorList>
            <person name="Alioto T."/>
            <person name="Alioto T."/>
            <person name="Gomez Garrido J."/>
        </authorList>
    </citation>
    <scope>NUCLEOTIDE SEQUENCE</scope>
</reference>
<proteinExistence type="predicted"/>
<accession>A0A8D9BMD4</accession>